<evidence type="ECO:0000313" key="2">
    <source>
        <dbReference type="Proteomes" id="UP000000268"/>
    </source>
</evidence>
<sequence length="56" mass="6638">MGIQQGFAEKALHSILAQNRYETVVLWFFELRGAWRKLKYMPIQKPTTIPWLTSDK</sequence>
<dbReference type="EMBL" id="CP000828">
    <property type="protein sequence ID" value="ABW28965.1"/>
    <property type="molecule type" value="Genomic_DNA"/>
</dbReference>
<protein>
    <submittedName>
        <fullName evidence="1">Uncharacterized protein</fullName>
    </submittedName>
</protein>
<evidence type="ECO:0000313" key="1">
    <source>
        <dbReference type="EMBL" id="ABW28965.1"/>
    </source>
</evidence>
<dbReference type="STRING" id="329726.AM1_3980"/>
<dbReference type="KEGG" id="amr:AM1_3980"/>
<dbReference type="Proteomes" id="UP000000268">
    <property type="component" value="Chromosome"/>
</dbReference>
<name>B0C9F2_ACAM1</name>
<accession>B0C9F2</accession>
<keyword evidence="2" id="KW-1185">Reference proteome</keyword>
<gene>
    <name evidence="1" type="ordered locus">AM1_3980</name>
</gene>
<dbReference type="HOGENOM" id="CLU_3003389_0_0_3"/>
<organism evidence="1 2">
    <name type="scientific">Acaryochloris marina (strain MBIC 11017)</name>
    <dbReference type="NCBI Taxonomy" id="329726"/>
    <lineage>
        <taxon>Bacteria</taxon>
        <taxon>Bacillati</taxon>
        <taxon>Cyanobacteriota</taxon>
        <taxon>Cyanophyceae</taxon>
        <taxon>Acaryochloridales</taxon>
        <taxon>Acaryochloridaceae</taxon>
        <taxon>Acaryochloris</taxon>
    </lineage>
</organism>
<reference evidence="1 2" key="1">
    <citation type="journal article" date="2008" name="Proc. Natl. Acad. Sci. U.S.A.">
        <title>Niche adaptation and genome expansion in the chlorophyll d-producing cyanobacterium Acaryochloris marina.</title>
        <authorList>
            <person name="Swingley W.D."/>
            <person name="Chen M."/>
            <person name="Cheung P.C."/>
            <person name="Conrad A.L."/>
            <person name="Dejesa L.C."/>
            <person name="Hao J."/>
            <person name="Honchak B.M."/>
            <person name="Karbach L.E."/>
            <person name="Kurdoglu A."/>
            <person name="Lahiri S."/>
            <person name="Mastrian S.D."/>
            <person name="Miyashita H."/>
            <person name="Page L."/>
            <person name="Ramakrishna P."/>
            <person name="Satoh S."/>
            <person name="Sattley W.M."/>
            <person name="Shimada Y."/>
            <person name="Taylor H.L."/>
            <person name="Tomo T."/>
            <person name="Tsuchiya T."/>
            <person name="Wang Z.T."/>
            <person name="Raymond J."/>
            <person name="Mimuro M."/>
            <person name="Blankenship R.E."/>
            <person name="Touchman J.W."/>
        </authorList>
    </citation>
    <scope>NUCLEOTIDE SEQUENCE [LARGE SCALE GENOMIC DNA]</scope>
    <source>
        <strain evidence="2">MBIC 11017</strain>
    </source>
</reference>
<proteinExistence type="predicted"/>
<dbReference type="AlphaFoldDB" id="B0C9F2"/>